<dbReference type="EMBL" id="JAEKMH010000002">
    <property type="protein sequence ID" value="MBJ3784769.1"/>
    <property type="molecule type" value="Genomic_DNA"/>
</dbReference>
<accession>A0A934IZE5</accession>
<dbReference type="Pfam" id="PF00583">
    <property type="entry name" value="Acetyltransf_1"/>
    <property type="match status" value="1"/>
</dbReference>
<evidence type="ECO:0000313" key="5">
    <source>
        <dbReference type="Proteomes" id="UP000602124"/>
    </source>
</evidence>
<name>A0A934IZE5_9HYPH</name>
<dbReference type="InterPro" id="IPR050832">
    <property type="entry name" value="Bact_Acetyltransf"/>
</dbReference>
<sequence length="151" mass="16288">MIVTGLLIDHSDAVSELAAVMEREWPDWYHPQGASARADLEERLVRDGLPLGIVAFDGEVAAGTAALTVTSGGLVTERSPWIGGLLVDPAFRRRGVAAALLARSLDEARRLGFARVYALTAHADALFQNEGWALVEAIDLEGEPHRIYAQT</sequence>
<evidence type="ECO:0000256" key="1">
    <source>
        <dbReference type="ARBA" id="ARBA00022679"/>
    </source>
</evidence>
<dbReference type="InterPro" id="IPR016181">
    <property type="entry name" value="Acyl_CoA_acyltransferase"/>
</dbReference>
<comment type="caution">
    <text evidence="4">The sequence shown here is derived from an EMBL/GenBank/DDBJ whole genome shotgun (WGS) entry which is preliminary data.</text>
</comment>
<evidence type="ECO:0000256" key="2">
    <source>
        <dbReference type="ARBA" id="ARBA00023315"/>
    </source>
</evidence>
<evidence type="ECO:0000313" key="4">
    <source>
        <dbReference type="EMBL" id="MBJ3784769.1"/>
    </source>
</evidence>
<gene>
    <name evidence="4" type="ORF">JEQ47_08575</name>
</gene>
<keyword evidence="2" id="KW-0012">Acyltransferase</keyword>
<evidence type="ECO:0000259" key="3">
    <source>
        <dbReference type="PROSITE" id="PS51186"/>
    </source>
</evidence>
<reference evidence="4" key="1">
    <citation type="submission" date="2020-12" db="EMBL/GenBank/DDBJ databases">
        <title>Devosia sp. MSA67 isolated from Mo River.</title>
        <authorList>
            <person name="Ma F."/>
            <person name="Zi Z."/>
        </authorList>
    </citation>
    <scope>NUCLEOTIDE SEQUENCE</scope>
    <source>
        <strain evidence="4">MSA67</strain>
    </source>
</reference>
<proteinExistence type="predicted"/>
<dbReference type="Proteomes" id="UP000602124">
    <property type="component" value="Unassembled WGS sequence"/>
</dbReference>
<dbReference type="InterPro" id="IPR000182">
    <property type="entry name" value="GNAT_dom"/>
</dbReference>
<dbReference type="SUPFAM" id="SSF55729">
    <property type="entry name" value="Acyl-CoA N-acyltransferases (Nat)"/>
    <property type="match status" value="1"/>
</dbReference>
<feature type="domain" description="N-acetyltransferase" evidence="3">
    <location>
        <begin position="8"/>
        <end position="151"/>
    </location>
</feature>
<dbReference type="GO" id="GO:0016747">
    <property type="term" value="F:acyltransferase activity, transferring groups other than amino-acyl groups"/>
    <property type="evidence" value="ECO:0007669"/>
    <property type="project" value="InterPro"/>
</dbReference>
<dbReference type="PROSITE" id="PS51186">
    <property type="entry name" value="GNAT"/>
    <property type="match status" value="1"/>
</dbReference>
<keyword evidence="5" id="KW-1185">Reference proteome</keyword>
<dbReference type="Gene3D" id="3.40.630.30">
    <property type="match status" value="1"/>
</dbReference>
<dbReference type="CDD" id="cd04301">
    <property type="entry name" value="NAT_SF"/>
    <property type="match status" value="1"/>
</dbReference>
<dbReference type="RefSeq" id="WP_198876000.1">
    <property type="nucleotide sequence ID" value="NZ_JAEKMH010000002.1"/>
</dbReference>
<dbReference type="AlphaFoldDB" id="A0A934IZE5"/>
<keyword evidence="1" id="KW-0808">Transferase</keyword>
<dbReference type="PANTHER" id="PTHR43877">
    <property type="entry name" value="AMINOALKYLPHOSPHONATE N-ACETYLTRANSFERASE-RELATED-RELATED"/>
    <property type="match status" value="1"/>
</dbReference>
<protein>
    <submittedName>
        <fullName evidence="4">GNAT family N-acetyltransferase</fullName>
    </submittedName>
</protein>
<organism evidence="4 5">
    <name type="scientific">Devosia sediminis</name>
    <dbReference type="NCBI Taxonomy" id="2798801"/>
    <lineage>
        <taxon>Bacteria</taxon>
        <taxon>Pseudomonadati</taxon>
        <taxon>Pseudomonadota</taxon>
        <taxon>Alphaproteobacteria</taxon>
        <taxon>Hyphomicrobiales</taxon>
        <taxon>Devosiaceae</taxon>
        <taxon>Devosia</taxon>
    </lineage>
</organism>